<comment type="function">
    <text evidence="5">Involved in the maturation of [NiFe] hydrogenases. Required for nickel insertion into the metal center of the hydrogenase.</text>
</comment>
<evidence type="ECO:0000256" key="1">
    <source>
        <dbReference type="ARBA" id="ARBA00010748"/>
    </source>
</evidence>
<organism evidence="6 7">
    <name type="scientific">Rhodospirillum rubrum (strain ATCC 11170 / ATH 1.1.1 / DSM 467 / LMG 4362 / NCIMB 8255 / S1)</name>
    <dbReference type="NCBI Taxonomy" id="269796"/>
    <lineage>
        <taxon>Bacteria</taxon>
        <taxon>Pseudomonadati</taxon>
        <taxon>Pseudomonadota</taxon>
        <taxon>Alphaproteobacteria</taxon>
        <taxon>Rhodospirillales</taxon>
        <taxon>Rhodospirillaceae</taxon>
        <taxon>Rhodospirillum</taxon>
    </lineage>
</organism>
<protein>
    <recommendedName>
        <fullName evidence="5">Hydrogenase maturation factor HypA</fullName>
    </recommendedName>
</protein>
<accession>Q2RV76</accession>
<dbReference type="GO" id="GO:0051604">
    <property type="term" value="P:protein maturation"/>
    <property type="evidence" value="ECO:0007669"/>
    <property type="project" value="InterPro"/>
</dbReference>
<dbReference type="HAMAP" id="MF_00213">
    <property type="entry name" value="HypA_HybF"/>
    <property type="match status" value="1"/>
</dbReference>
<feature type="binding site" evidence="5">
    <location>
        <position position="73"/>
    </location>
    <ligand>
        <name>Zn(2+)</name>
        <dbReference type="ChEBI" id="CHEBI:29105"/>
    </ligand>
</feature>
<comment type="similarity">
    <text evidence="1 5">Belongs to the HypA/HybF family.</text>
</comment>
<dbReference type="EMBL" id="CP000230">
    <property type="protein sequence ID" value="ABC21969.1"/>
    <property type="molecule type" value="Genomic_DNA"/>
</dbReference>
<feature type="binding site" evidence="5">
    <location>
        <position position="89"/>
    </location>
    <ligand>
        <name>Zn(2+)</name>
        <dbReference type="ChEBI" id="CHEBI:29105"/>
    </ligand>
</feature>
<dbReference type="GO" id="GO:0008270">
    <property type="term" value="F:zinc ion binding"/>
    <property type="evidence" value="ECO:0007669"/>
    <property type="project" value="UniProtKB-UniRule"/>
</dbReference>
<feature type="binding site" evidence="5">
    <location>
        <position position="2"/>
    </location>
    <ligand>
        <name>Ni(2+)</name>
        <dbReference type="ChEBI" id="CHEBI:49786"/>
    </ligand>
</feature>
<keyword evidence="4 5" id="KW-0862">Zinc</keyword>
<dbReference type="PROSITE" id="PS01249">
    <property type="entry name" value="HYPA"/>
    <property type="match status" value="1"/>
</dbReference>
<dbReference type="PhylomeDB" id="Q2RV76"/>
<dbReference type="EnsemblBacteria" id="ABC21969">
    <property type="protein sequence ID" value="ABC21969"/>
    <property type="gene ID" value="Rru_A1168"/>
</dbReference>
<dbReference type="PATRIC" id="fig|269796.9.peg.1230"/>
<evidence type="ECO:0000256" key="5">
    <source>
        <dbReference type="HAMAP-Rule" id="MF_00213"/>
    </source>
</evidence>
<evidence type="ECO:0000256" key="2">
    <source>
        <dbReference type="ARBA" id="ARBA00022596"/>
    </source>
</evidence>
<dbReference type="PIRSF" id="PIRSF004761">
    <property type="entry name" value="Hydrgn_mat_HypA"/>
    <property type="match status" value="1"/>
</dbReference>
<keyword evidence="2 5" id="KW-0533">Nickel</keyword>
<dbReference type="Pfam" id="PF01155">
    <property type="entry name" value="HypA"/>
    <property type="match status" value="1"/>
</dbReference>
<evidence type="ECO:0000256" key="4">
    <source>
        <dbReference type="ARBA" id="ARBA00022833"/>
    </source>
</evidence>
<dbReference type="HOGENOM" id="CLU_126929_0_0_5"/>
<dbReference type="STRING" id="269796.Rru_A1168"/>
<sequence>MHELALAEGVIGVITQEAGRQGFTRVRLVRLEIGALAAVEPEALAFCFAAVARGTASEGARLDLVVLPGSGWCLDCGQTIALPRRGEACPLCGGYKIQVTGGDDLTIKELEVD</sequence>
<keyword evidence="3 5" id="KW-0479">Metal-binding</keyword>
<gene>
    <name evidence="5" type="primary">hypA</name>
    <name evidence="6" type="ordered locus">Rru_A1168</name>
</gene>
<name>Q2RV76_RHORT</name>
<dbReference type="KEGG" id="rru:Rru_A1168"/>
<feature type="binding site" evidence="5">
    <location>
        <position position="76"/>
    </location>
    <ligand>
        <name>Zn(2+)</name>
        <dbReference type="ChEBI" id="CHEBI:29105"/>
    </ligand>
</feature>
<dbReference type="RefSeq" id="WP_011388923.1">
    <property type="nucleotide sequence ID" value="NC_007643.1"/>
</dbReference>
<evidence type="ECO:0000313" key="7">
    <source>
        <dbReference type="Proteomes" id="UP000001929"/>
    </source>
</evidence>
<dbReference type="AlphaFoldDB" id="Q2RV76"/>
<evidence type="ECO:0000313" key="6">
    <source>
        <dbReference type="EMBL" id="ABC21969.1"/>
    </source>
</evidence>
<dbReference type="InterPro" id="IPR020538">
    <property type="entry name" value="Hydgase_Ni_incorp_HypA/HybF_CS"/>
</dbReference>
<evidence type="ECO:0000256" key="3">
    <source>
        <dbReference type="ARBA" id="ARBA00022723"/>
    </source>
</evidence>
<dbReference type="Proteomes" id="UP000001929">
    <property type="component" value="Chromosome"/>
</dbReference>
<dbReference type="InterPro" id="IPR000688">
    <property type="entry name" value="HypA/HybF"/>
</dbReference>
<proteinExistence type="inferred from homology"/>
<reference evidence="6 7" key="1">
    <citation type="journal article" date="2011" name="Stand. Genomic Sci.">
        <title>Complete genome sequence of Rhodospirillum rubrum type strain (S1).</title>
        <authorList>
            <person name="Munk A.C."/>
            <person name="Copeland A."/>
            <person name="Lucas S."/>
            <person name="Lapidus A."/>
            <person name="Del Rio T.G."/>
            <person name="Barry K."/>
            <person name="Detter J.C."/>
            <person name="Hammon N."/>
            <person name="Israni S."/>
            <person name="Pitluck S."/>
            <person name="Brettin T."/>
            <person name="Bruce D."/>
            <person name="Han C."/>
            <person name="Tapia R."/>
            <person name="Gilna P."/>
            <person name="Schmutz J."/>
            <person name="Larimer F."/>
            <person name="Land M."/>
            <person name="Kyrpides N.C."/>
            <person name="Mavromatis K."/>
            <person name="Richardson P."/>
            <person name="Rohde M."/>
            <person name="Goker M."/>
            <person name="Klenk H.P."/>
            <person name="Zhang Y."/>
            <person name="Roberts G.P."/>
            <person name="Reslewic S."/>
            <person name="Schwartz D.C."/>
        </authorList>
    </citation>
    <scope>NUCLEOTIDE SEQUENCE [LARGE SCALE GENOMIC DNA]</scope>
    <source>
        <strain evidence="7">ATCC 11170 / ATH 1.1.1 / DSM 467 / LMG 4362 / NCIMB 8255 / S1</strain>
    </source>
</reference>
<dbReference type="eggNOG" id="COG0375">
    <property type="taxonomic scope" value="Bacteria"/>
</dbReference>
<keyword evidence="7" id="KW-1185">Reference proteome</keyword>
<dbReference type="Gene3D" id="3.30.2320.80">
    <property type="match status" value="1"/>
</dbReference>
<dbReference type="GO" id="GO:0016151">
    <property type="term" value="F:nickel cation binding"/>
    <property type="evidence" value="ECO:0007669"/>
    <property type="project" value="UniProtKB-UniRule"/>
</dbReference>
<feature type="binding site" evidence="5">
    <location>
        <position position="92"/>
    </location>
    <ligand>
        <name>Zn(2+)</name>
        <dbReference type="ChEBI" id="CHEBI:29105"/>
    </ligand>
</feature>
<dbReference type="NCBIfam" id="TIGR00100">
    <property type="entry name" value="hypA"/>
    <property type="match status" value="1"/>
</dbReference>
<dbReference type="PANTHER" id="PTHR34535">
    <property type="entry name" value="HYDROGENASE MATURATION FACTOR HYPA"/>
    <property type="match status" value="1"/>
</dbReference>
<dbReference type="PANTHER" id="PTHR34535:SF3">
    <property type="entry name" value="HYDROGENASE MATURATION FACTOR HYPA"/>
    <property type="match status" value="1"/>
</dbReference>